<evidence type="ECO:0000256" key="5">
    <source>
        <dbReference type="ARBA" id="ARBA00013189"/>
    </source>
</evidence>
<keyword evidence="7 10" id="KW-0520">NAD</keyword>
<evidence type="ECO:0000313" key="13">
    <source>
        <dbReference type="Proteomes" id="UP000316852"/>
    </source>
</evidence>
<keyword evidence="8 10" id="KW-0413">Isomerase</keyword>
<dbReference type="EMBL" id="VBOW01000018">
    <property type="protein sequence ID" value="TMQ59939.1"/>
    <property type="molecule type" value="Genomic_DNA"/>
</dbReference>
<dbReference type="GO" id="GO:0033499">
    <property type="term" value="P:galactose catabolic process via UDP-galactose, Leloir pathway"/>
    <property type="evidence" value="ECO:0007669"/>
    <property type="project" value="TreeGrafter"/>
</dbReference>
<protein>
    <recommendedName>
        <fullName evidence="6 10">UDP-glucose 4-epimerase</fullName>
        <ecNumber evidence="5 10">5.1.3.2</ecNumber>
    </recommendedName>
</protein>
<evidence type="ECO:0000256" key="6">
    <source>
        <dbReference type="ARBA" id="ARBA00018569"/>
    </source>
</evidence>
<dbReference type="UniPathway" id="UPA00214"/>
<dbReference type="InterPro" id="IPR036291">
    <property type="entry name" value="NAD(P)-bd_dom_sf"/>
</dbReference>
<comment type="similarity">
    <text evidence="4 10">Belongs to the NAD(P)-dependent epimerase/dehydratase family.</text>
</comment>
<dbReference type="GO" id="GO:0003978">
    <property type="term" value="F:UDP-glucose 4-epimerase activity"/>
    <property type="evidence" value="ECO:0007669"/>
    <property type="project" value="UniProtKB-UniRule"/>
</dbReference>
<dbReference type="Gene3D" id="3.40.50.720">
    <property type="entry name" value="NAD(P)-binding Rossmann-like Domain"/>
    <property type="match status" value="1"/>
</dbReference>
<comment type="pathway">
    <text evidence="3 10">Carbohydrate metabolism; galactose metabolism.</text>
</comment>
<comment type="cofactor">
    <cofactor evidence="2 10">
        <name>NAD(+)</name>
        <dbReference type="ChEBI" id="CHEBI:57540"/>
    </cofactor>
</comment>
<accession>A0A538T8I6</accession>
<dbReference type="EC" id="5.1.3.2" evidence="5 10"/>
<sequence length="327" mass="35190">MNVLVTGGAGYIGSVVVEELVRARNSAIALDDLSTGHRDAVAPLALLVEGGIRDPEKLDEAFQAKKIDCVIHLAAKSLVAESVAKPDLYEEANVTQGILLLDAMRAHGVTDLVFSSSAAVYDPSAPMPLTETSLLRPTNPYGATKLRFERILEERAARGEIRYVALRYFNVAGASIDRGEDHRDETHLIPLLLDAARGAREPVPIYGSDYPTPDGTAIRDYVHVVDIAEAHVRAIRYLAEGGESRALNLGAGRGVSVREVVAAVQSVTGRPVPTLPAARRPGDPPALIASSEAARRVLGWSPQFGDLGVILETAWGWRVRHPEGYKE</sequence>
<gene>
    <name evidence="12" type="primary">galE</name>
    <name evidence="12" type="ORF">E6K76_03190</name>
</gene>
<evidence type="ECO:0000256" key="8">
    <source>
        <dbReference type="ARBA" id="ARBA00023235"/>
    </source>
</evidence>
<evidence type="ECO:0000256" key="3">
    <source>
        <dbReference type="ARBA" id="ARBA00004947"/>
    </source>
</evidence>
<comment type="caution">
    <text evidence="12">The sequence shown here is derived from an EMBL/GenBank/DDBJ whole genome shotgun (WGS) entry which is preliminary data.</text>
</comment>
<reference evidence="12 13" key="1">
    <citation type="journal article" date="2019" name="Nat. Microbiol.">
        <title>Mediterranean grassland soil C-N compound turnover is dependent on rainfall and depth, and is mediated by genomically divergent microorganisms.</title>
        <authorList>
            <person name="Diamond S."/>
            <person name="Andeer P.F."/>
            <person name="Li Z."/>
            <person name="Crits-Christoph A."/>
            <person name="Burstein D."/>
            <person name="Anantharaman K."/>
            <person name="Lane K.R."/>
            <person name="Thomas B.C."/>
            <person name="Pan C."/>
            <person name="Northen T.R."/>
            <person name="Banfield J.F."/>
        </authorList>
    </citation>
    <scope>NUCLEOTIDE SEQUENCE [LARGE SCALE GENOMIC DNA]</scope>
    <source>
        <strain evidence="12">WS_6</strain>
    </source>
</reference>
<dbReference type="AlphaFoldDB" id="A0A538T8I6"/>
<dbReference type="CDD" id="cd05247">
    <property type="entry name" value="UDP_G4E_1_SDR_e"/>
    <property type="match status" value="1"/>
</dbReference>
<dbReference type="InterPro" id="IPR005886">
    <property type="entry name" value="UDP_G4E"/>
</dbReference>
<proteinExistence type="inferred from homology"/>
<comment type="subunit">
    <text evidence="10">Homodimer.</text>
</comment>
<evidence type="ECO:0000256" key="4">
    <source>
        <dbReference type="ARBA" id="ARBA00007637"/>
    </source>
</evidence>
<evidence type="ECO:0000256" key="9">
    <source>
        <dbReference type="ARBA" id="ARBA00023277"/>
    </source>
</evidence>
<dbReference type="Gene3D" id="3.90.25.10">
    <property type="entry name" value="UDP-galactose 4-epimerase, domain 1"/>
    <property type="match status" value="1"/>
</dbReference>
<dbReference type="SUPFAM" id="SSF51735">
    <property type="entry name" value="NAD(P)-binding Rossmann-fold domains"/>
    <property type="match status" value="1"/>
</dbReference>
<dbReference type="InterPro" id="IPR001509">
    <property type="entry name" value="Epimerase_deHydtase"/>
</dbReference>
<dbReference type="NCBIfam" id="TIGR01179">
    <property type="entry name" value="galE"/>
    <property type="match status" value="1"/>
</dbReference>
<dbReference type="PANTHER" id="PTHR43725:SF53">
    <property type="entry name" value="UDP-ARABINOSE 4-EPIMERASE 1"/>
    <property type="match status" value="1"/>
</dbReference>
<organism evidence="12 13">
    <name type="scientific">Eiseniibacteriota bacterium</name>
    <dbReference type="NCBI Taxonomy" id="2212470"/>
    <lineage>
        <taxon>Bacteria</taxon>
        <taxon>Candidatus Eiseniibacteriota</taxon>
    </lineage>
</organism>
<comment type="catalytic activity">
    <reaction evidence="1 10">
        <text>UDP-alpha-D-glucose = UDP-alpha-D-galactose</text>
        <dbReference type="Rhea" id="RHEA:22168"/>
        <dbReference type="ChEBI" id="CHEBI:58885"/>
        <dbReference type="ChEBI" id="CHEBI:66914"/>
        <dbReference type="EC" id="5.1.3.2"/>
    </reaction>
</comment>
<evidence type="ECO:0000259" key="11">
    <source>
        <dbReference type="Pfam" id="PF01370"/>
    </source>
</evidence>
<dbReference type="Pfam" id="PF01370">
    <property type="entry name" value="Epimerase"/>
    <property type="match status" value="1"/>
</dbReference>
<evidence type="ECO:0000256" key="10">
    <source>
        <dbReference type="RuleBase" id="RU366046"/>
    </source>
</evidence>
<keyword evidence="9 10" id="KW-0119">Carbohydrate metabolism</keyword>
<dbReference type="PANTHER" id="PTHR43725">
    <property type="entry name" value="UDP-GLUCOSE 4-EPIMERASE"/>
    <property type="match status" value="1"/>
</dbReference>
<name>A0A538T8I6_UNCEI</name>
<evidence type="ECO:0000256" key="7">
    <source>
        <dbReference type="ARBA" id="ARBA00023027"/>
    </source>
</evidence>
<evidence type="ECO:0000313" key="12">
    <source>
        <dbReference type="EMBL" id="TMQ59939.1"/>
    </source>
</evidence>
<evidence type="ECO:0000256" key="1">
    <source>
        <dbReference type="ARBA" id="ARBA00000083"/>
    </source>
</evidence>
<evidence type="ECO:0000256" key="2">
    <source>
        <dbReference type="ARBA" id="ARBA00001911"/>
    </source>
</evidence>
<feature type="domain" description="NAD-dependent epimerase/dehydratase" evidence="11">
    <location>
        <begin position="3"/>
        <end position="250"/>
    </location>
</feature>
<dbReference type="Proteomes" id="UP000316852">
    <property type="component" value="Unassembled WGS sequence"/>
</dbReference>